<dbReference type="EMBL" id="VHII01000001">
    <property type="protein sequence ID" value="KAF1395082.1"/>
    <property type="molecule type" value="Genomic_DNA"/>
</dbReference>
<organism evidence="2 3">
    <name type="scientific">Perca fluviatilis</name>
    <name type="common">European perch</name>
    <dbReference type="NCBI Taxonomy" id="8168"/>
    <lineage>
        <taxon>Eukaryota</taxon>
        <taxon>Metazoa</taxon>
        <taxon>Chordata</taxon>
        <taxon>Craniata</taxon>
        <taxon>Vertebrata</taxon>
        <taxon>Euteleostomi</taxon>
        <taxon>Actinopterygii</taxon>
        <taxon>Neopterygii</taxon>
        <taxon>Teleostei</taxon>
        <taxon>Neoteleostei</taxon>
        <taxon>Acanthomorphata</taxon>
        <taxon>Eupercaria</taxon>
        <taxon>Perciformes</taxon>
        <taxon>Percoidei</taxon>
        <taxon>Percidae</taxon>
        <taxon>Percinae</taxon>
        <taxon>Perca</taxon>
    </lineage>
</organism>
<feature type="compositionally biased region" description="Basic and acidic residues" evidence="1">
    <location>
        <begin position="18"/>
        <end position="42"/>
    </location>
</feature>
<comment type="caution">
    <text evidence="2">The sequence shown here is derived from an EMBL/GenBank/DDBJ whole genome shotgun (WGS) entry which is preliminary data.</text>
</comment>
<evidence type="ECO:0000313" key="3">
    <source>
        <dbReference type="Proteomes" id="UP000465112"/>
    </source>
</evidence>
<dbReference type="AlphaFoldDB" id="A0A6A5FRJ7"/>
<sequence>MHKRPTTYEPVTASSSAREPRSSLKPLSERTHAAGVESRRLLELSQPQRRRSGCHSPSLRLPVGTRRTKQTAVPVLRRRPARKQLARWICALSPLRRISQSEKTLQMCVPCFTILDRCLCPWRAKSRLLSSAANLCHC</sequence>
<evidence type="ECO:0000256" key="1">
    <source>
        <dbReference type="SAM" id="MobiDB-lite"/>
    </source>
</evidence>
<evidence type="ECO:0000313" key="2">
    <source>
        <dbReference type="EMBL" id="KAF1395082.1"/>
    </source>
</evidence>
<dbReference type="Proteomes" id="UP000465112">
    <property type="component" value="Chromosome 1"/>
</dbReference>
<proteinExistence type="predicted"/>
<keyword evidence="3" id="KW-1185">Reference proteome</keyword>
<reference evidence="2 3" key="1">
    <citation type="submission" date="2019-06" db="EMBL/GenBank/DDBJ databases">
        <title>A chromosome-scale genome assembly of the European perch, Perca fluviatilis.</title>
        <authorList>
            <person name="Roques C."/>
            <person name="Zahm M."/>
            <person name="Cabau C."/>
            <person name="Klopp C."/>
            <person name="Bouchez O."/>
            <person name="Donnadieu C."/>
            <person name="Kuhl H."/>
            <person name="Gislard M."/>
            <person name="Guendouz S."/>
            <person name="Journot L."/>
            <person name="Haffray P."/>
            <person name="Bestin A."/>
            <person name="Morvezen R."/>
            <person name="Feron R."/>
            <person name="Wen M."/>
            <person name="Jouanno E."/>
            <person name="Herpin A."/>
            <person name="Schartl M."/>
            <person name="Postlethwait J."/>
            <person name="Schaerlinger B."/>
            <person name="Chardard D."/>
            <person name="Lecocq T."/>
            <person name="Poncet C."/>
            <person name="Jaffrelo L."/>
            <person name="Lampietro C."/>
            <person name="Guiguen Y."/>
        </authorList>
    </citation>
    <scope>NUCLEOTIDE SEQUENCE [LARGE SCALE GENOMIC DNA]</scope>
    <source>
        <tissue evidence="2">Blood</tissue>
    </source>
</reference>
<feature type="region of interest" description="Disordered" evidence="1">
    <location>
        <begin position="1"/>
        <end position="72"/>
    </location>
</feature>
<name>A0A6A5FRJ7_PERFL</name>
<protein>
    <submittedName>
        <fullName evidence="2">Uncharacterized protein</fullName>
    </submittedName>
</protein>
<accession>A0A6A5FRJ7</accession>
<gene>
    <name evidence="2" type="ORF">PFLUV_G00007860</name>
</gene>